<keyword evidence="3" id="KW-1185">Reference proteome</keyword>
<dbReference type="RefSeq" id="WP_186836568.1">
    <property type="nucleotide sequence ID" value="NZ_JACOPD010000004.1"/>
</dbReference>
<keyword evidence="1" id="KW-1133">Transmembrane helix</keyword>
<feature type="transmembrane region" description="Helical" evidence="1">
    <location>
        <begin position="400"/>
        <end position="417"/>
    </location>
</feature>
<reference evidence="2 3" key="1">
    <citation type="submission" date="2020-08" db="EMBL/GenBank/DDBJ databases">
        <title>Genome public.</title>
        <authorList>
            <person name="Liu C."/>
            <person name="Sun Q."/>
        </authorList>
    </citation>
    <scope>NUCLEOTIDE SEQUENCE [LARGE SCALE GENOMIC DNA]</scope>
    <source>
        <strain evidence="2 3">NSJ-43</strain>
    </source>
</reference>
<feature type="transmembrane region" description="Helical" evidence="1">
    <location>
        <begin position="167"/>
        <end position="185"/>
    </location>
</feature>
<dbReference type="InterPro" id="IPR031617">
    <property type="entry name" value="PelG"/>
</dbReference>
<feature type="transmembrane region" description="Helical" evidence="1">
    <location>
        <begin position="20"/>
        <end position="40"/>
    </location>
</feature>
<keyword evidence="1" id="KW-0472">Membrane</keyword>
<dbReference type="Pfam" id="PF16933">
    <property type="entry name" value="PelG"/>
    <property type="match status" value="1"/>
</dbReference>
<proteinExistence type="predicted"/>
<protein>
    <submittedName>
        <fullName evidence="2">Exopolysaccharide Pel transporter PelG</fullName>
    </submittedName>
</protein>
<feature type="transmembrane region" description="Helical" evidence="1">
    <location>
        <begin position="339"/>
        <end position="358"/>
    </location>
</feature>
<name>A0ABR7FZB8_9FIRM</name>
<dbReference type="EMBL" id="JACOPD010000004">
    <property type="protein sequence ID" value="MBC5680552.1"/>
    <property type="molecule type" value="Genomic_DNA"/>
</dbReference>
<feature type="transmembrane region" description="Helical" evidence="1">
    <location>
        <begin position="239"/>
        <end position="257"/>
    </location>
</feature>
<accession>A0ABR7FZB8</accession>
<evidence type="ECO:0000313" key="2">
    <source>
        <dbReference type="EMBL" id="MBC5680552.1"/>
    </source>
</evidence>
<feature type="transmembrane region" description="Helical" evidence="1">
    <location>
        <begin position="278"/>
        <end position="298"/>
    </location>
</feature>
<sequence length="486" mass="54904">MAGIGIKLNKFFDKGTVTGYLAGSGYSVVTTIAPMLLVIADILAMQKILGYSDAAYGSRQLFQATILYIFVFALLASAPLNAVLSRYVSDVIFNETYSDIMAAFHLGLWISMAIDAIMVVPFAIHEYIVGGVDIVYVVTSVCCFIALSLVFYTMLYLSLCKDYGKISLFYFIGMAITLGISYIFVKKFNMEITYSMLLAMMIGFIIIASLGYALLRQYFTQNSKNYKDVLQYIVRFRKLIYANTLYTVGLFIHNFVFWTTDLRTVIVKSFVYAQAYDFAACIAMFTNMSASVIFIALMEMHFNARYKQYSEAVIGGRLSDIRKTKSRMFRLLADEIMDLARIQFIISTAVFLICLVVLGRMGYSGTVIQLYPCLCAGYFILYLMYAAFLFLYFFNDLDGAVYTGLIFCIITLVGSLISRHFDTLWYGTGLVAGAFTGWTYAYFRLSWLESHLHIHIFCNGSILKMSHGKRPAGKVYTKSEMVEESK</sequence>
<feature type="transmembrane region" description="Helical" evidence="1">
    <location>
        <begin position="424"/>
        <end position="443"/>
    </location>
</feature>
<comment type="caution">
    <text evidence="2">The sequence shown here is derived from an EMBL/GenBank/DDBJ whole genome shotgun (WGS) entry which is preliminary data.</text>
</comment>
<gene>
    <name evidence="2" type="primary">pelG</name>
    <name evidence="2" type="ORF">H8S01_06195</name>
</gene>
<feature type="transmembrane region" description="Helical" evidence="1">
    <location>
        <begin position="100"/>
        <end position="122"/>
    </location>
</feature>
<organism evidence="2 3">
    <name type="scientific">Lachnospira hominis</name>
    <name type="common">ex Liu et al. 2021</name>
    <dbReference type="NCBI Taxonomy" id="2763051"/>
    <lineage>
        <taxon>Bacteria</taxon>
        <taxon>Bacillati</taxon>
        <taxon>Bacillota</taxon>
        <taxon>Clostridia</taxon>
        <taxon>Lachnospirales</taxon>
        <taxon>Lachnospiraceae</taxon>
        <taxon>Lachnospira</taxon>
    </lineage>
</organism>
<feature type="transmembrane region" description="Helical" evidence="1">
    <location>
        <begin position="197"/>
        <end position="219"/>
    </location>
</feature>
<evidence type="ECO:0000313" key="3">
    <source>
        <dbReference type="Proteomes" id="UP000628463"/>
    </source>
</evidence>
<feature type="transmembrane region" description="Helical" evidence="1">
    <location>
        <begin position="370"/>
        <end position="394"/>
    </location>
</feature>
<dbReference type="Proteomes" id="UP000628463">
    <property type="component" value="Unassembled WGS sequence"/>
</dbReference>
<evidence type="ECO:0000256" key="1">
    <source>
        <dbReference type="SAM" id="Phobius"/>
    </source>
</evidence>
<keyword evidence="1" id="KW-0812">Transmembrane</keyword>
<feature type="transmembrane region" description="Helical" evidence="1">
    <location>
        <begin position="61"/>
        <end position="80"/>
    </location>
</feature>
<feature type="transmembrane region" description="Helical" evidence="1">
    <location>
        <begin position="134"/>
        <end position="155"/>
    </location>
</feature>